<evidence type="ECO:0000256" key="3">
    <source>
        <dbReference type="ARBA" id="ARBA00022475"/>
    </source>
</evidence>
<reference evidence="9 11" key="2">
    <citation type="journal article" date="2013" name="Nature">
        <title>Insights into bilaterian evolution from three spiralian genomes.</title>
        <authorList>
            <person name="Simakov O."/>
            <person name="Marletaz F."/>
            <person name="Cho S.J."/>
            <person name="Edsinger-Gonzales E."/>
            <person name="Havlak P."/>
            <person name="Hellsten U."/>
            <person name="Kuo D.H."/>
            <person name="Larsson T."/>
            <person name="Lv J."/>
            <person name="Arendt D."/>
            <person name="Savage R."/>
            <person name="Osoegawa K."/>
            <person name="de Jong P."/>
            <person name="Grimwood J."/>
            <person name="Chapman J.A."/>
            <person name="Shapiro H."/>
            <person name="Aerts A."/>
            <person name="Otillar R.P."/>
            <person name="Terry A.Y."/>
            <person name="Boore J.L."/>
            <person name="Grigoriev I.V."/>
            <person name="Lindberg D.R."/>
            <person name="Seaver E.C."/>
            <person name="Weisblat D.A."/>
            <person name="Putnam N.H."/>
            <person name="Rokhsar D.S."/>
        </authorList>
    </citation>
    <scope>NUCLEOTIDE SEQUENCE</scope>
    <source>
        <strain evidence="9 11">I ESC-2004</strain>
    </source>
</reference>
<proteinExistence type="predicted"/>
<evidence type="ECO:0000256" key="8">
    <source>
        <dbReference type="SAM" id="MobiDB-lite"/>
    </source>
</evidence>
<dbReference type="SMART" id="SM00175">
    <property type="entry name" value="RAB"/>
    <property type="match status" value="1"/>
</dbReference>
<dbReference type="SUPFAM" id="SSF52540">
    <property type="entry name" value="P-loop containing nucleoside triphosphate hydrolases"/>
    <property type="match status" value="1"/>
</dbReference>
<evidence type="ECO:0000256" key="2">
    <source>
        <dbReference type="ARBA" id="ARBA00011984"/>
    </source>
</evidence>
<reference evidence="10" key="3">
    <citation type="submission" date="2015-06" db="UniProtKB">
        <authorList>
            <consortium name="EnsemblMetazoa"/>
        </authorList>
    </citation>
    <scope>IDENTIFICATION</scope>
</reference>
<dbReference type="OMA" id="FRRKQRH"/>
<comment type="subcellular location">
    <subcellularLocation>
        <location evidence="1">Cell membrane</location>
    </subcellularLocation>
</comment>
<dbReference type="InterPro" id="IPR005225">
    <property type="entry name" value="Small_GTP-bd"/>
</dbReference>
<name>R7UX92_CAPTE</name>
<dbReference type="GO" id="GO:0003925">
    <property type="term" value="F:G protein activity"/>
    <property type="evidence" value="ECO:0007669"/>
    <property type="project" value="UniProtKB-EC"/>
</dbReference>
<dbReference type="EMBL" id="AMQN01006720">
    <property type="status" value="NOT_ANNOTATED_CDS"/>
    <property type="molecule type" value="Genomic_DNA"/>
</dbReference>
<dbReference type="PANTHER" id="PTHR24070">
    <property type="entry name" value="RAS, DI-RAS, AND RHEB FAMILY MEMBERS OF SMALL GTPASE SUPERFAMILY"/>
    <property type="match status" value="1"/>
</dbReference>
<dbReference type="EC" id="3.6.5.2" evidence="2"/>
<dbReference type="HOGENOM" id="CLU_041217_9_5_1"/>
<dbReference type="Proteomes" id="UP000014760">
    <property type="component" value="Unassembled WGS sequence"/>
</dbReference>
<feature type="region of interest" description="Disordered" evidence="8">
    <location>
        <begin position="1"/>
        <end position="31"/>
    </location>
</feature>
<dbReference type="AlphaFoldDB" id="R7UX92"/>
<sequence>MTTALTGGARQPASDLRPHAQSPASAHGNARKHGPFHKIVILGDGGVGKSALTMQFVCHEFLDYHDPTIEDSYQHQVHIDSRVAHLDILDTAGQPEFATIREQYMRTGEGYVICYSITDKRSFEEAIEYKKLINRYARVDHIPIVLVGNKSDLEHLRRVGVSDGEALSKEWACPFHETSAALRRNVDVVFHDLIREIRRKEHDENVASLKDLKKQQSKTQKIKRVFKEMFKK</sequence>
<keyword evidence="7" id="KW-0472">Membrane</keyword>
<dbReference type="NCBIfam" id="TIGR00231">
    <property type="entry name" value="small_GTP"/>
    <property type="match status" value="1"/>
</dbReference>
<evidence type="ECO:0000256" key="1">
    <source>
        <dbReference type="ARBA" id="ARBA00004236"/>
    </source>
</evidence>
<dbReference type="EMBL" id="KB299000">
    <property type="protein sequence ID" value="ELU08532.1"/>
    <property type="molecule type" value="Genomic_DNA"/>
</dbReference>
<dbReference type="Gene3D" id="3.40.50.300">
    <property type="entry name" value="P-loop containing nucleotide triphosphate hydrolases"/>
    <property type="match status" value="1"/>
</dbReference>
<dbReference type="FunFam" id="3.40.50.300:FF:000343">
    <property type="entry name" value="Ras family gtpase"/>
    <property type="match status" value="1"/>
</dbReference>
<dbReference type="GO" id="GO:0005886">
    <property type="term" value="C:plasma membrane"/>
    <property type="evidence" value="ECO:0007669"/>
    <property type="project" value="UniProtKB-SubCell"/>
</dbReference>
<dbReference type="PROSITE" id="PS51420">
    <property type="entry name" value="RHO"/>
    <property type="match status" value="1"/>
</dbReference>
<dbReference type="EnsemblMetazoa" id="CapteT158614">
    <property type="protein sequence ID" value="CapteP158614"/>
    <property type="gene ID" value="CapteG158614"/>
</dbReference>
<dbReference type="PROSITE" id="PS51421">
    <property type="entry name" value="RAS"/>
    <property type="match status" value="1"/>
</dbReference>
<keyword evidence="11" id="KW-1185">Reference proteome</keyword>
<dbReference type="Pfam" id="PF00071">
    <property type="entry name" value="Ras"/>
    <property type="match status" value="1"/>
</dbReference>
<evidence type="ECO:0000256" key="4">
    <source>
        <dbReference type="ARBA" id="ARBA00022741"/>
    </source>
</evidence>
<accession>R7UX92</accession>
<keyword evidence="6" id="KW-0342">GTP-binding</keyword>
<dbReference type="SMART" id="SM00174">
    <property type="entry name" value="RHO"/>
    <property type="match status" value="1"/>
</dbReference>
<dbReference type="InterPro" id="IPR020849">
    <property type="entry name" value="Small_GTPase_Ras-type"/>
</dbReference>
<dbReference type="OrthoDB" id="5976022at2759"/>
<dbReference type="FunCoup" id="R7UX92">
    <property type="interactions" value="219"/>
</dbReference>
<dbReference type="InterPro" id="IPR001806">
    <property type="entry name" value="Small_GTPase"/>
</dbReference>
<evidence type="ECO:0000256" key="6">
    <source>
        <dbReference type="ARBA" id="ARBA00023134"/>
    </source>
</evidence>
<reference evidence="11" key="1">
    <citation type="submission" date="2012-12" db="EMBL/GenBank/DDBJ databases">
        <authorList>
            <person name="Hellsten U."/>
            <person name="Grimwood J."/>
            <person name="Chapman J.A."/>
            <person name="Shapiro H."/>
            <person name="Aerts A."/>
            <person name="Otillar R.P."/>
            <person name="Terry A.Y."/>
            <person name="Boore J.L."/>
            <person name="Simakov O."/>
            <person name="Marletaz F."/>
            <person name="Cho S.-J."/>
            <person name="Edsinger-Gonzales E."/>
            <person name="Havlak P."/>
            <person name="Kuo D.-H."/>
            <person name="Larsson T."/>
            <person name="Lv J."/>
            <person name="Arendt D."/>
            <person name="Savage R."/>
            <person name="Osoegawa K."/>
            <person name="de Jong P."/>
            <person name="Lindberg D.R."/>
            <person name="Seaver E.C."/>
            <person name="Weisblat D.A."/>
            <person name="Putnam N.H."/>
            <person name="Grigoriev I.V."/>
            <person name="Rokhsar D.S."/>
        </authorList>
    </citation>
    <scope>NUCLEOTIDE SEQUENCE</scope>
    <source>
        <strain evidence="11">I ESC-2004</strain>
    </source>
</reference>
<dbReference type="InterPro" id="IPR027417">
    <property type="entry name" value="P-loop_NTPase"/>
</dbReference>
<evidence type="ECO:0000256" key="5">
    <source>
        <dbReference type="ARBA" id="ARBA00022801"/>
    </source>
</evidence>
<organism evidence="9">
    <name type="scientific">Capitella teleta</name>
    <name type="common">Polychaete worm</name>
    <dbReference type="NCBI Taxonomy" id="283909"/>
    <lineage>
        <taxon>Eukaryota</taxon>
        <taxon>Metazoa</taxon>
        <taxon>Spiralia</taxon>
        <taxon>Lophotrochozoa</taxon>
        <taxon>Annelida</taxon>
        <taxon>Polychaeta</taxon>
        <taxon>Sedentaria</taxon>
        <taxon>Scolecida</taxon>
        <taxon>Capitellidae</taxon>
        <taxon>Capitella</taxon>
    </lineage>
</organism>
<keyword evidence="5" id="KW-0378">Hydrolase</keyword>
<keyword evidence="3" id="KW-1003">Cell membrane</keyword>
<evidence type="ECO:0000256" key="7">
    <source>
        <dbReference type="ARBA" id="ARBA00023136"/>
    </source>
</evidence>
<dbReference type="STRING" id="283909.R7UX92"/>
<dbReference type="PRINTS" id="PR00449">
    <property type="entry name" value="RASTRNSFRMNG"/>
</dbReference>
<keyword evidence="4" id="KW-0547">Nucleotide-binding</keyword>
<dbReference type="GO" id="GO:0005525">
    <property type="term" value="F:GTP binding"/>
    <property type="evidence" value="ECO:0007669"/>
    <property type="project" value="UniProtKB-KW"/>
</dbReference>
<evidence type="ECO:0000313" key="11">
    <source>
        <dbReference type="Proteomes" id="UP000014760"/>
    </source>
</evidence>
<dbReference type="PROSITE" id="PS51419">
    <property type="entry name" value="RAB"/>
    <property type="match status" value="1"/>
</dbReference>
<gene>
    <name evidence="9" type="ORF">CAPTEDRAFT_158614</name>
</gene>
<protein>
    <recommendedName>
        <fullName evidence="2">small monomeric GTPase</fullName>
        <ecNumber evidence="2">3.6.5.2</ecNumber>
    </recommendedName>
</protein>
<evidence type="ECO:0000313" key="9">
    <source>
        <dbReference type="EMBL" id="ELU08532.1"/>
    </source>
</evidence>
<dbReference type="GO" id="GO:0007165">
    <property type="term" value="P:signal transduction"/>
    <property type="evidence" value="ECO:0007669"/>
    <property type="project" value="InterPro"/>
</dbReference>
<evidence type="ECO:0000313" key="10">
    <source>
        <dbReference type="EnsemblMetazoa" id="CapteP158614"/>
    </source>
</evidence>
<dbReference type="SMART" id="SM00173">
    <property type="entry name" value="RAS"/>
    <property type="match status" value="1"/>
</dbReference>